<keyword evidence="1" id="KW-0812">Transmembrane</keyword>
<name>A0A017S6B6_ASPRC</name>
<proteinExistence type="predicted"/>
<keyword evidence="1" id="KW-1133">Transmembrane helix</keyword>
<dbReference type="GeneID" id="63693013"/>
<reference evidence="3" key="1">
    <citation type="journal article" date="2014" name="Nat. Commun.">
        <title>Genomic adaptations of the halophilic Dead Sea filamentous fungus Eurotium rubrum.</title>
        <authorList>
            <person name="Kis-Papo T."/>
            <person name="Weig A.R."/>
            <person name="Riley R."/>
            <person name="Persoh D."/>
            <person name="Salamov A."/>
            <person name="Sun H."/>
            <person name="Lipzen A."/>
            <person name="Wasser S.P."/>
            <person name="Rambold G."/>
            <person name="Grigoriev I.V."/>
            <person name="Nevo E."/>
        </authorList>
    </citation>
    <scope>NUCLEOTIDE SEQUENCE [LARGE SCALE GENOMIC DNA]</scope>
    <source>
        <strain evidence="3">CBS 135680</strain>
    </source>
</reference>
<protein>
    <submittedName>
        <fullName evidence="2">Uncharacterized protein</fullName>
    </submittedName>
</protein>
<sequence length="100" mass="11076">MVVHTNTTFAAAVLLWSLTMRFFFFFFFSSFMSPLYFFPPPRARTLPAVLYGGSFGVAPSHKCSKHASLQTKLTVRYRLAAIKNDSSCIVSPSPAFLAAS</sequence>
<dbReference type="AlphaFoldDB" id="A0A017S6B6"/>
<dbReference type="Proteomes" id="UP000019804">
    <property type="component" value="Unassembled WGS sequence"/>
</dbReference>
<feature type="transmembrane region" description="Helical" evidence="1">
    <location>
        <begin position="20"/>
        <end position="38"/>
    </location>
</feature>
<dbReference type="RefSeq" id="XP_040636231.1">
    <property type="nucleotide sequence ID" value="XM_040777889.1"/>
</dbReference>
<accession>A0A017S6B6</accession>
<keyword evidence="3" id="KW-1185">Reference proteome</keyword>
<organism evidence="2 3">
    <name type="scientific">Aspergillus ruber (strain CBS 135680)</name>
    <dbReference type="NCBI Taxonomy" id="1388766"/>
    <lineage>
        <taxon>Eukaryota</taxon>
        <taxon>Fungi</taxon>
        <taxon>Dikarya</taxon>
        <taxon>Ascomycota</taxon>
        <taxon>Pezizomycotina</taxon>
        <taxon>Eurotiomycetes</taxon>
        <taxon>Eurotiomycetidae</taxon>
        <taxon>Eurotiales</taxon>
        <taxon>Aspergillaceae</taxon>
        <taxon>Aspergillus</taxon>
        <taxon>Aspergillus subgen. Aspergillus</taxon>
    </lineage>
</organism>
<evidence type="ECO:0000313" key="2">
    <source>
        <dbReference type="EMBL" id="EYE92543.1"/>
    </source>
</evidence>
<evidence type="ECO:0000313" key="3">
    <source>
        <dbReference type="Proteomes" id="UP000019804"/>
    </source>
</evidence>
<dbReference type="HOGENOM" id="CLU_2305498_0_0_1"/>
<gene>
    <name evidence="2" type="ORF">EURHEDRAFT_184800</name>
</gene>
<keyword evidence="1" id="KW-0472">Membrane</keyword>
<evidence type="ECO:0000256" key="1">
    <source>
        <dbReference type="SAM" id="Phobius"/>
    </source>
</evidence>
<dbReference type="EMBL" id="KK088436">
    <property type="protein sequence ID" value="EYE92543.1"/>
    <property type="molecule type" value="Genomic_DNA"/>
</dbReference>